<accession>A0A7S0JNP1</accession>
<dbReference type="AlphaFoldDB" id="A0A7S0JNP1"/>
<feature type="transmembrane region" description="Helical" evidence="1">
    <location>
        <begin position="75"/>
        <end position="93"/>
    </location>
</feature>
<protein>
    <submittedName>
        <fullName evidence="2">Uncharacterized protein</fullName>
    </submittedName>
</protein>
<name>A0A7S0JNP1_CAFRO</name>
<organism evidence="2">
    <name type="scientific">Cafeteria roenbergensis</name>
    <name type="common">Marine flagellate</name>
    <dbReference type="NCBI Taxonomy" id="33653"/>
    <lineage>
        <taxon>Eukaryota</taxon>
        <taxon>Sar</taxon>
        <taxon>Stramenopiles</taxon>
        <taxon>Bigyra</taxon>
        <taxon>Opalozoa</taxon>
        <taxon>Bicosoecida</taxon>
        <taxon>Cafeteriaceae</taxon>
        <taxon>Cafeteria</taxon>
    </lineage>
</organism>
<sequence length="115" mass="12555">MAAASAAMAVARAARAPASARGVTAATARAAAPRRGMAVYRDFPEMGIKKQPFIEKNEIRRETTFYKWKPGTDNYFSVLMLVGVIPALLYVGNRSDLVTKATKKRGSKTAQQDYL</sequence>
<gene>
    <name evidence="2" type="ORF">CROE0942_LOCUS1652</name>
</gene>
<keyword evidence="1" id="KW-0812">Transmembrane</keyword>
<reference evidence="2" key="1">
    <citation type="submission" date="2021-01" db="EMBL/GenBank/DDBJ databases">
        <authorList>
            <person name="Corre E."/>
            <person name="Pelletier E."/>
            <person name="Niang G."/>
            <person name="Scheremetjew M."/>
            <person name="Finn R."/>
            <person name="Kale V."/>
            <person name="Holt S."/>
            <person name="Cochrane G."/>
            <person name="Meng A."/>
            <person name="Brown T."/>
            <person name="Cohen L."/>
        </authorList>
    </citation>
    <scope>NUCLEOTIDE SEQUENCE</scope>
    <source>
        <strain evidence="2">E4-10</strain>
    </source>
</reference>
<keyword evidence="1" id="KW-1133">Transmembrane helix</keyword>
<keyword evidence="1" id="KW-0472">Membrane</keyword>
<evidence type="ECO:0000256" key="1">
    <source>
        <dbReference type="SAM" id="Phobius"/>
    </source>
</evidence>
<evidence type="ECO:0000313" key="2">
    <source>
        <dbReference type="EMBL" id="CAD8557318.1"/>
    </source>
</evidence>
<proteinExistence type="predicted"/>
<dbReference type="EMBL" id="HBET01002314">
    <property type="protein sequence ID" value="CAD8557318.1"/>
    <property type="molecule type" value="Transcribed_RNA"/>
</dbReference>